<keyword evidence="3" id="KW-1185">Reference proteome</keyword>
<evidence type="ECO:0000313" key="3">
    <source>
        <dbReference type="Proteomes" id="UP000321523"/>
    </source>
</evidence>
<dbReference type="EMBL" id="BJYZ01000013">
    <property type="protein sequence ID" value="GEO38779.1"/>
    <property type="molecule type" value="Genomic_DNA"/>
</dbReference>
<dbReference type="InterPro" id="IPR025711">
    <property type="entry name" value="PepSY"/>
</dbReference>
<dbReference type="Pfam" id="PF13670">
    <property type="entry name" value="PepSY_2"/>
    <property type="match status" value="1"/>
</dbReference>
<gene>
    <name evidence="2" type="ORF">SAE02_29270</name>
</gene>
<protein>
    <recommendedName>
        <fullName evidence="1">PepSY domain-containing protein</fullName>
    </recommendedName>
</protein>
<dbReference type="AlphaFoldDB" id="A0A512DQP1"/>
<sequence length="101" mass="10515">MRSTAGKLALGLGALNLATLILMATVSADDGFWGIGNKTLPPGALPVSAIARSVEEAGIKHIYAIDAGRNVYEVKALDPNGKRIRLTIDPLTGAVIARTFS</sequence>
<reference evidence="2 3" key="1">
    <citation type="submission" date="2019-07" db="EMBL/GenBank/DDBJ databases">
        <title>Whole genome shotgun sequence of Skermanella aerolata NBRC 106429.</title>
        <authorList>
            <person name="Hosoyama A."/>
            <person name="Uohara A."/>
            <person name="Ohji S."/>
            <person name="Ichikawa N."/>
        </authorList>
    </citation>
    <scope>NUCLEOTIDE SEQUENCE [LARGE SCALE GENOMIC DNA]</scope>
    <source>
        <strain evidence="2 3">NBRC 106429</strain>
    </source>
</reference>
<dbReference type="Proteomes" id="UP000321523">
    <property type="component" value="Unassembled WGS sequence"/>
</dbReference>
<proteinExistence type="predicted"/>
<name>A0A512DQP1_9PROT</name>
<comment type="caution">
    <text evidence="2">The sequence shown here is derived from an EMBL/GenBank/DDBJ whole genome shotgun (WGS) entry which is preliminary data.</text>
</comment>
<organism evidence="2 3">
    <name type="scientific">Skermanella aerolata</name>
    <dbReference type="NCBI Taxonomy" id="393310"/>
    <lineage>
        <taxon>Bacteria</taxon>
        <taxon>Pseudomonadati</taxon>
        <taxon>Pseudomonadota</taxon>
        <taxon>Alphaproteobacteria</taxon>
        <taxon>Rhodospirillales</taxon>
        <taxon>Azospirillaceae</taxon>
        <taxon>Skermanella</taxon>
    </lineage>
</organism>
<evidence type="ECO:0000259" key="1">
    <source>
        <dbReference type="Pfam" id="PF13670"/>
    </source>
</evidence>
<evidence type="ECO:0000313" key="2">
    <source>
        <dbReference type="EMBL" id="GEO38779.1"/>
    </source>
</evidence>
<dbReference type="RefSeq" id="WP_169789337.1">
    <property type="nucleotide sequence ID" value="NZ_BJYZ01000013.1"/>
</dbReference>
<accession>A0A512DQP1</accession>
<feature type="domain" description="PepSY" evidence="1">
    <location>
        <begin position="44"/>
        <end position="98"/>
    </location>
</feature>